<dbReference type="GO" id="GO:0005783">
    <property type="term" value="C:endoplasmic reticulum"/>
    <property type="evidence" value="ECO:0007669"/>
    <property type="project" value="UniProtKB-SubCell"/>
</dbReference>
<keyword evidence="12" id="KW-0342">GTP-binding</keyword>
<evidence type="ECO:0000259" key="17">
    <source>
        <dbReference type="PROSITE" id="PS51720"/>
    </source>
</evidence>
<dbReference type="GO" id="GO:0005739">
    <property type="term" value="C:mitochondrion"/>
    <property type="evidence" value="ECO:0007669"/>
    <property type="project" value="UniProtKB-SubCell"/>
</dbReference>
<evidence type="ECO:0000256" key="8">
    <source>
        <dbReference type="ARBA" id="ARBA00022741"/>
    </source>
</evidence>
<keyword evidence="11" id="KW-0496">Mitochondrion</keyword>
<evidence type="ECO:0000256" key="15">
    <source>
        <dbReference type="ARBA" id="ARBA00077278"/>
    </source>
</evidence>
<keyword evidence="9" id="KW-0256">Endoplasmic reticulum</keyword>
<evidence type="ECO:0000256" key="14">
    <source>
        <dbReference type="ARBA" id="ARBA00073539"/>
    </source>
</evidence>
<dbReference type="InterPro" id="IPR006703">
    <property type="entry name" value="G_AIG1"/>
</dbReference>
<comment type="subcellular location">
    <subcellularLocation>
        <location evidence="3">Cytoplasm</location>
        <location evidence="3">Cytosol</location>
    </subcellularLocation>
    <subcellularLocation>
        <location evidence="2">Endoplasmic reticulum</location>
    </subcellularLocation>
    <subcellularLocation>
        <location evidence="4">Golgi apparatus</location>
    </subcellularLocation>
    <subcellularLocation>
        <location evidence="1">Mitochondrion</location>
    </subcellularLocation>
</comment>
<dbReference type="PANTHER" id="PTHR10903:SF107">
    <property type="entry name" value="GTPASE IMAP FAMILY MEMBER 4-LIKE-RELATED"/>
    <property type="match status" value="1"/>
</dbReference>
<protein>
    <recommendedName>
        <fullName evidence="14">GTPase IMAP family member 8</fullName>
    </recommendedName>
    <alternativeName>
        <fullName evidence="15">Immune-associated nucleotide-binding protein 9</fullName>
    </alternativeName>
</protein>
<evidence type="ECO:0000256" key="13">
    <source>
        <dbReference type="ARBA" id="ARBA00056809"/>
    </source>
</evidence>
<feature type="domain" description="AIG1-type G" evidence="17">
    <location>
        <begin position="9"/>
        <end position="213"/>
    </location>
</feature>
<reference evidence="18" key="5">
    <citation type="submission" date="2025-09" db="UniProtKB">
        <authorList>
            <consortium name="Ensembl"/>
        </authorList>
    </citation>
    <scope>IDENTIFICATION</scope>
</reference>
<dbReference type="PROSITE" id="PS51720">
    <property type="entry name" value="G_AIG1"/>
    <property type="match status" value="1"/>
</dbReference>
<evidence type="ECO:0000256" key="4">
    <source>
        <dbReference type="ARBA" id="ARBA00004555"/>
    </source>
</evidence>
<reference evidence="19" key="1">
    <citation type="journal article" date="2014" name="Science">
        <title>Nonhuman genetics. Genomic basis for the convergent evolution of electric organs.</title>
        <authorList>
            <person name="Gallant J.R."/>
            <person name="Traeger L.L."/>
            <person name="Volkening J.D."/>
            <person name="Moffett H."/>
            <person name="Chen P.H."/>
            <person name="Novina C.D."/>
            <person name="Phillips G.N.Jr."/>
            <person name="Anand R."/>
            <person name="Wells G.B."/>
            <person name="Pinch M."/>
            <person name="Guth R."/>
            <person name="Unguez G.A."/>
            <person name="Albert J.S."/>
            <person name="Zakon H.H."/>
            <person name="Samanta M.P."/>
            <person name="Sussman M.R."/>
        </authorList>
    </citation>
    <scope>NUCLEOTIDE SEQUENCE [LARGE SCALE GENOMIC DNA]</scope>
</reference>
<dbReference type="InterPro" id="IPR027417">
    <property type="entry name" value="P-loop_NTPase"/>
</dbReference>
<reference evidence="18" key="3">
    <citation type="submission" date="2020-05" db="EMBL/GenBank/DDBJ databases">
        <title>Electrophorus electricus (electric eel) genome, fEleEle1, primary haplotype.</title>
        <authorList>
            <person name="Myers G."/>
            <person name="Meyer A."/>
            <person name="Fedrigo O."/>
            <person name="Formenti G."/>
            <person name="Rhie A."/>
            <person name="Tracey A."/>
            <person name="Sims Y."/>
            <person name="Jarvis E.D."/>
        </authorList>
    </citation>
    <scope>NUCLEOTIDE SEQUENCE [LARGE SCALE GENOMIC DNA]</scope>
</reference>
<dbReference type="SUPFAM" id="SSF52540">
    <property type="entry name" value="P-loop containing nucleoside triphosphate hydrolases"/>
    <property type="match status" value="1"/>
</dbReference>
<evidence type="ECO:0000313" key="19">
    <source>
        <dbReference type="Proteomes" id="UP000314983"/>
    </source>
</evidence>
<dbReference type="GO" id="GO:0005829">
    <property type="term" value="C:cytosol"/>
    <property type="evidence" value="ECO:0007669"/>
    <property type="project" value="UniProtKB-SubCell"/>
</dbReference>
<dbReference type="InterPro" id="IPR045058">
    <property type="entry name" value="GIMA/IAN/Toc"/>
</dbReference>
<reference evidence="19" key="2">
    <citation type="journal article" date="2017" name="Sci. Adv.">
        <title>A tail of two voltages: Proteomic comparison of the three electric organs of the electric eel.</title>
        <authorList>
            <person name="Traeger L.L."/>
            <person name="Sabat G."/>
            <person name="Barrett-Wilt G.A."/>
            <person name="Wells G.B."/>
            <person name="Sussman M.R."/>
        </authorList>
    </citation>
    <scope>NUCLEOTIDE SEQUENCE [LARGE SCALE GENOMIC DNA]</scope>
</reference>
<evidence type="ECO:0000256" key="9">
    <source>
        <dbReference type="ARBA" id="ARBA00022824"/>
    </source>
</evidence>
<evidence type="ECO:0000313" key="18">
    <source>
        <dbReference type="Ensembl" id="ENSEEEP00000042200.2"/>
    </source>
</evidence>
<reference evidence="18" key="4">
    <citation type="submission" date="2025-08" db="UniProtKB">
        <authorList>
            <consortium name="Ensembl"/>
        </authorList>
    </citation>
    <scope>IDENTIFICATION</scope>
</reference>
<evidence type="ECO:0000256" key="11">
    <source>
        <dbReference type="ARBA" id="ARBA00023128"/>
    </source>
</evidence>
<comment type="similarity">
    <text evidence="5">Belongs to the TRAFAC class TrmE-Era-EngA-EngB-Septin-like GTPase superfamily. AIG1/Toc34/Toc159-like paraseptin GTPase family. IAN subfamily.</text>
</comment>
<proteinExistence type="inferred from homology"/>
<dbReference type="Ensembl" id="ENSEEET00000042686.2">
    <property type="protein sequence ID" value="ENSEEEP00000042200.2"/>
    <property type="gene ID" value="ENSEEEG00000019934.2"/>
</dbReference>
<dbReference type="Gene3D" id="3.40.50.300">
    <property type="entry name" value="P-loop containing nucleotide triphosphate hydrolases"/>
    <property type="match status" value="1"/>
</dbReference>
<dbReference type="AlphaFoldDB" id="A0A4W4GX73"/>
<sequence>FSGAQQQDLNHLNMVLLGEREAGKSAVGNAILGTMAFDQVGVRTRMSVCREGLVGGRRLVVVDTPGWEWFNLGGASASPAALRKEIVRSMRLCHHGVHTLLLVVPLSFSFSKRERHVAEEHVELFGPRAWNYTLVLFTIKDSKQLRVCSVQDEVEGNGELQKLVERCGGRYHALHGQTSRRRDQVTSLLAKIQEMISANGGSVLLSEEVLQLAREREEKQERMEGQERRKREEENTMKALKKEKRGKGDEV</sequence>
<evidence type="ECO:0000256" key="1">
    <source>
        <dbReference type="ARBA" id="ARBA00004173"/>
    </source>
</evidence>
<evidence type="ECO:0000256" key="2">
    <source>
        <dbReference type="ARBA" id="ARBA00004240"/>
    </source>
</evidence>
<evidence type="ECO:0000256" key="6">
    <source>
        <dbReference type="ARBA" id="ARBA00022490"/>
    </source>
</evidence>
<dbReference type="Proteomes" id="UP000314983">
    <property type="component" value="Chromosome 1"/>
</dbReference>
<feature type="region of interest" description="Disordered" evidence="16">
    <location>
        <begin position="215"/>
        <end position="251"/>
    </location>
</feature>
<dbReference type="GO" id="GO:0005525">
    <property type="term" value="F:GTP binding"/>
    <property type="evidence" value="ECO:0007669"/>
    <property type="project" value="UniProtKB-KW"/>
</dbReference>
<keyword evidence="19" id="KW-1185">Reference proteome</keyword>
<evidence type="ECO:0000256" key="12">
    <source>
        <dbReference type="ARBA" id="ARBA00023134"/>
    </source>
</evidence>
<dbReference type="PANTHER" id="PTHR10903">
    <property type="entry name" value="GTPASE, IMAP FAMILY MEMBER-RELATED"/>
    <property type="match status" value="1"/>
</dbReference>
<accession>A0A4W4GX73</accession>
<dbReference type="GO" id="GO:0005794">
    <property type="term" value="C:Golgi apparatus"/>
    <property type="evidence" value="ECO:0007669"/>
    <property type="project" value="UniProtKB-SubCell"/>
</dbReference>
<dbReference type="GeneTree" id="ENSGT00940000162556"/>
<comment type="function">
    <text evidence="13">Exerts an anti-apoptotic effect in the immune system and is involved in responses to infections.</text>
</comment>
<feature type="compositionally biased region" description="Basic and acidic residues" evidence="16">
    <location>
        <begin position="215"/>
        <end position="236"/>
    </location>
</feature>
<keyword evidence="8" id="KW-0547">Nucleotide-binding</keyword>
<dbReference type="Pfam" id="PF04548">
    <property type="entry name" value="AIG1"/>
    <property type="match status" value="1"/>
</dbReference>
<evidence type="ECO:0000256" key="10">
    <source>
        <dbReference type="ARBA" id="ARBA00023034"/>
    </source>
</evidence>
<name>A0A4W4GX73_ELEEL</name>
<organism evidence="18 19">
    <name type="scientific">Electrophorus electricus</name>
    <name type="common">Electric eel</name>
    <name type="synonym">Gymnotus electricus</name>
    <dbReference type="NCBI Taxonomy" id="8005"/>
    <lineage>
        <taxon>Eukaryota</taxon>
        <taxon>Metazoa</taxon>
        <taxon>Chordata</taxon>
        <taxon>Craniata</taxon>
        <taxon>Vertebrata</taxon>
        <taxon>Euteleostomi</taxon>
        <taxon>Actinopterygii</taxon>
        <taxon>Neopterygii</taxon>
        <taxon>Teleostei</taxon>
        <taxon>Ostariophysi</taxon>
        <taxon>Gymnotiformes</taxon>
        <taxon>Gymnotoidei</taxon>
        <taxon>Gymnotidae</taxon>
        <taxon>Electrophorus</taxon>
    </lineage>
</organism>
<evidence type="ECO:0000256" key="16">
    <source>
        <dbReference type="SAM" id="MobiDB-lite"/>
    </source>
</evidence>
<dbReference type="OMA" id="WFNLGGS"/>
<evidence type="ECO:0000256" key="3">
    <source>
        <dbReference type="ARBA" id="ARBA00004514"/>
    </source>
</evidence>
<keyword evidence="10" id="KW-0333">Golgi apparatus</keyword>
<dbReference type="FunFam" id="3.40.50.300:FF:000536">
    <property type="entry name" value="GTPase IMAP family member 8"/>
    <property type="match status" value="1"/>
</dbReference>
<evidence type="ECO:0000256" key="7">
    <source>
        <dbReference type="ARBA" id="ARBA00022737"/>
    </source>
</evidence>
<keyword evidence="6" id="KW-0963">Cytoplasm</keyword>
<keyword evidence="7" id="KW-0677">Repeat</keyword>
<evidence type="ECO:0000256" key="5">
    <source>
        <dbReference type="ARBA" id="ARBA00008535"/>
    </source>
</evidence>